<dbReference type="InterPro" id="IPR005635">
    <property type="entry name" value="Inner_centromere_prot_ARK-bd"/>
</dbReference>
<organism evidence="8 9">
    <name type="scientific">Rotaria sordida</name>
    <dbReference type="NCBI Taxonomy" id="392033"/>
    <lineage>
        <taxon>Eukaryota</taxon>
        <taxon>Metazoa</taxon>
        <taxon>Spiralia</taxon>
        <taxon>Gnathifera</taxon>
        <taxon>Rotifera</taxon>
        <taxon>Eurotatoria</taxon>
        <taxon>Bdelloidea</taxon>
        <taxon>Philodinida</taxon>
        <taxon>Philodinidae</taxon>
        <taxon>Rotaria</taxon>
    </lineage>
</organism>
<dbReference type="Pfam" id="PF03941">
    <property type="entry name" value="INCENP_ARK-bind"/>
    <property type="match status" value="1"/>
</dbReference>
<evidence type="ECO:0000313" key="9">
    <source>
        <dbReference type="Proteomes" id="UP000663889"/>
    </source>
</evidence>
<evidence type="ECO:0000313" key="8">
    <source>
        <dbReference type="EMBL" id="CAF1055747.1"/>
    </source>
</evidence>
<evidence type="ECO:0000256" key="4">
    <source>
        <dbReference type="ARBA" id="ARBA00022490"/>
    </source>
</evidence>
<dbReference type="Proteomes" id="UP000663889">
    <property type="component" value="Unassembled WGS sequence"/>
</dbReference>
<name>A0A814KUC3_9BILA</name>
<keyword evidence="5" id="KW-0206">Cytoskeleton</keyword>
<reference evidence="8" key="1">
    <citation type="submission" date="2021-02" db="EMBL/GenBank/DDBJ databases">
        <authorList>
            <person name="Nowell W R."/>
        </authorList>
    </citation>
    <scope>NUCLEOTIDE SEQUENCE</scope>
</reference>
<evidence type="ECO:0000256" key="5">
    <source>
        <dbReference type="ARBA" id="ARBA00023212"/>
    </source>
</evidence>
<feature type="domain" description="Inner centromere protein ARK-binding" evidence="7">
    <location>
        <begin position="101"/>
        <end position="150"/>
    </location>
</feature>
<accession>A0A814KUC3</accession>
<proteinExistence type="inferred from homology"/>
<gene>
    <name evidence="8" type="ORF">SEV965_LOCUS13583</name>
</gene>
<keyword evidence="4" id="KW-0963">Cytoplasm</keyword>
<dbReference type="GO" id="GO:0005634">
    <property type="term" value="C:nucleus"/>
    <property type="evidence" value="ECO:0007669"/>
    <property type="project" value="UniProtKB-SubCell"/>
</dbReference>
<sequence>MSFSARYCNPCLLPPADSSILSYVPRRSSSSIKSILHRQFSKKRSIGVQHRSHENHQENLFTRKFQRIKGSNIVREVKSNNKSQSISKTTIHNYDMTIFHDDELNNTRLAMIRRRKKKIPTWAEKDQLQLAIINQVYFHDKNPDDIFGNVCIDHVFEMINSMNIRNIESKSMIVSRHIL</sequence>
<evidence type="ECO:0000259" key="7">
    <source>
        <dbReference type="Pfam" id="PF03941"/>
    </source>
</evidence>
<dbReference type="EMBL" id="CAJNOU010000646">
    <property type="protein sequence ID" value="CAF1055747.1"/>
    <property type="molecule type" value="Genomic_DNA"/>
</dbReference>
<dbReference type="Gene3D" id="6.10.250.2990">
    <property type="match status" value="1"/>
</dbReference>
<comment type="caution">
    <text evidence="8">The sequence shown here is derived from an EMBL/GenBank/DDBJ whole genome shotgun (WGS) entry which is preliminary data.</text>
</comment>
<dbReference type="GO" id="GO:0005819">
    <property type="term" value="C:spindle"/>
    <property type="evidence" value="ECO:0007669"/>
    <property type="project" value="UniProtKB-SubCell"/>
</dbReference>
<evidence type="ECO:0000256" key="2">
    <source>
        <dbReference type="ARBA" id="ARBA00004186"/>
    </source>
</evidence>
<comment type="similarity">
    <text evidence="3">Belongs to the INCENP family.</text>
</comment>
<comment type="subcellular location">
    <subcellularLocation>
        <location evidence="2">Cytoplasm</location>
        <location evidence="2">Cytoskeleton</location>
        <location evidence="2">Spindle</location>
    </subcellularLocation>
    <subcellularLocation>
        <location evidence="1">Nucleus</location>
    </subcellularLocation>
</comment>
<dbReference type="AlphaFoldDB" id="A0A814KUC3"/>
<keyword evidence="6" id="KW-0539">Nucleus</keyword>
<evidence type="ECO:0000256" key="3">
    <source>
        <dbReference type="ARBA" id="ARBA00010042"/>
    </source>
</evidence>
<evidence type="ECO:0000256" key="6">
    <source>
        <dbReference type="ARBA" id="ARBA00023242"/>
    </source>
</evidence>
<evidence type="ECO:0000256" key="1">
    <source>
        <dbReference type="ARBA" id="ARBA00004123"/>
    </source>
</evidence>
<protein>
    <recommendedName>
        <fullName evidence="7">Inner centromere protein ARK-binding domain-containing protein</fullName>
    </recommendedName>
</protein>